<protein>
    <recommendedName>
        <fullName evidence="4">UrcA family protein</fullName>
    </recommendedName>
</protein>
<dbReference type="EMBL" id="JAAEDL010000008">
    <property type="protein sequence ID" value="MBR0680800.1"/>
    <property type="molecule type" value="Genomic_DNA"/>
</dbReference>
<keyword evidence="3" id="KW-1185">Reference proteome</keyword>
<reference evidence="2" key="2">
    <citation type="journal article" date="2021" name="Syst. Appl. Microbiol.">
        <title>Roseomonas hellenica sp. nov., isolated from roots of wild-growing Alkanna tinctoria.</title>
        <authorList>
            <person name="Rat A."/>
            <person name="Naranjo H.D."/>
            <person name="Lebbe L."/>
            <person name="Cnockaert M."/>
            <person name="Krigas N."/>
            <person name="Grigoriadou K."/>
            <person name="Maloupa E."/>
            <person name="Willems A."/>
        </authorList>
    </citation>
    <scope>NUCLEOTIDE SEQUENCE</scope>
    <source>
        <strain evidence="2">LMG 31228</strain>
    </source>
</reference>
<dbReference type="Proteomes" id="UP001138709">
    <property type="component" value="Unassembled WGS sequence"/>
</dbReference>
<accession>A0A9X9XAR4</accession>
<evidence type="ECO:0008006" key="4">
    <source>
        <dbReference type="Google" id="ProtNLM"/>
    </source>
</evidence>
<sequence length="111" mass="11154">MRNILAAAAMALLAATPAPACDSEAMSAELTAVCRGAFAPAAEWAGAVRAQADAAEAAALDRALLLAREACDSGDPAAGAREAARIARLAGRIEARIGATAPIWPDRLASN</sequence>
<name>A0A9X9XAR4_9PROT</name>
<organism evidence="2 3">
    <name type="scientific">Neoroseomonas eburnea</name>
    <dbReference type="NCBI Taxonomy" id="1346889"/>
    <lineage>
        <taxon>Bacteria</taxon>
        <taxon>Pseudomonadati</taxon>
        <taxon>Pseudomonadota</taxon>
        <taxon>Alphaproteobacteria</taxon>
        <taxon>Acetobacterales</taxon>
        <taxon>Acetobacteraceae</taxon>
        <taxon>Neoroseomonas</taxon>
    </lineage>
</organism>
<evidence type="ECO:0000256" key="1">
    <source>
        <dbReference type="SAM" id="SignalP"/>
    </source>
</evidence>
<proteinExistence type="predicted"/>
<comment type="caution">
    <text evidence="2">The sequence shown here is derived from an EMBL/GenBank/DDBJ whole genome shotgun (WGS) entry which is preliminary data.</text>
</comment>
<evidence type="ECO:0000313" key="2">
    <source>
        <dbReference type="EMBL" id="MBR0680800.1"/>
    </source>
</evidence>
<evidence type="ECO:0000313" key="3">
    <source>
        <dbReference type="Proteomes" id="UP001138709"/>
    </source>
</evidence>
<dbReference type="RefSeq" id="WP_211846337.1">
    <property type="nucleotide sequence ID" value="NZ_JAAEDL010000008.1"/>
</dbReference>
<feature type="signal peptide" evidence="1">
    <location>
        <begin position="1"/>
        <end position="20"/>
    </location>
</feature>
<keyword evidence="1" id="KW-0732">Signal</keyword>
<reference evidence="2" key="1">
    <citation type="submission" date="2020-01" db="EMBL/GenBank/DDBJ databases">
        <authorList>
            <person name="Rat A."/>
        </authorList>
    </citation>
    <scope>NUCLEOTIDE SEQUENCE</scope>
    <source>
        <strain evidence="2">LMG 31228</strain>
    </source>
</reference>
<gene>
    <name evidence="2" type="ORF">GXW74_09900</name>
</gene>
<dbReference type="AlphaFoldDB" id="A0A9X9XAR4"/>
<feature type="chain" id="PRO_5040740367" description="UrcA family protein" evidence="1">
    <location>
        <begin position="21"/>
        <end position="111"/>
    </location>
</feature>